<dbReference type="Gene3D" id="1.10.260.40">
    <property type="entry name" value="lambda repressor-like DNA-binding domains"/>
    <property type="match status" value="1"/>
</dbReference>
<dbReference type="Proteomes" id="UP001195660">
    <property type="component" value="Unassembled WGS sequence"/>
</dbReference>
<feature type="domain" description="HTH cro/C1-type" evidence="1">
    <location>
        <begin position="34"/>
        <end position="87"/>
    </location>
</feature>
<dbReference type="InterPro" id="IPR001387">
    <property type="entry name" value="Cro/C1-type_HTH"/>
</dbReference>
<evidence type="ECO:0000313" key="3">
    <source>
        <dbReference type="Proteomes" id="UP001195660"/>
    </source>
</evidence>
<dbReference type="InterPro" id="IPR010982">
    <property type="entry name" value="Lambda_DNA-bd_dom_sf"/>
</dbReference>
<name>A0ABS2CBZ5_9NEIS</name>
<gene>
    <name evidence="2" type="ORF">GM173_08405</name>
</gene>
<evidence type="ECO:0000259" key="1">
    <source>
        <dbReference type="PROSITE" id="PS50943"/>
    </source>
</evidence>
<comment type="caution">
    <text evidence="2">The sequence shown here is derived from an EMBL/GenBank/DDBJ whole genome shotgun (WGS) entry which is preliminary data.</text>
</comment>
<sequence length="123" mass="13562">MMINQSNHRYIMSRQPGKLDPSSSKALQELGDRLRILRILRNDTIGQMAERLQCSPATYAALEKGVPTSQIGLLVKAMTVLGVVDSLAMLAPVSVELMVANPAVRKRVRSVKRSLPTDSELDF</sequence>
<keyword evidence="3" id="KW-1185">Reference proteome</keyword>
<protein>
    <submittedName>
        <fullName evidence="2">Helix-turn-helix domain-containing protein</fullName>
    </submittedName>
</protein>
<proteinExistence type="predicted"/>
<dbReference type="EMBL" id="WOFE01000003">
    <property type="protein sequence ID" value="MBM5571602.1"/>
    <property type="molecule type" value="Genomic_DNA"/>
</dbReference>
<dbReference type="SUPFAM" id="SSF47413">
    <property type="entry name" value="lambda repressor-like DNA-binding domains"/>
    <property type="match status" value="1"/>
</dbReference>
<dbReference type="PROSITE" id="PS50943">
    <property type="entry name" value="HTH_CROC1"/>
    <property type="match status" value="1"/>
</dbReference>
<evidence type="ECO:0000313" key="2">
    <source>
        <dbReference type="EMBL" id="MBM5571602.1"/>
    </source>
</evidence>
<reference evidence="2 3" key="1">
    <citation type="submission" date="2019-11" db="EMBL/GenBank/DDBJ databases">
        <title>Novel Deefgea species.</title>
        <authorList>
            <person name="Han J.-H."/>
        </authorList>
    </citation>
    <scope>NUCLEOTIDE SEQUENCE [LARGE SCALE GENOMIC DNA]</scope>
    <source>
        <strain evidence="2 3">LMG 24817</strain>
    </source>
</reference>
<dbReference type="Pfam" id="PF13560">
    <property type="entry name" value="HTH_31"/>
    <property type="match status" value="1"/>
</dbReference>
<dbReference type="CDD" id="cd00093">
    <property type="entry name" value="HTH_XRE"/>
    <property type="match status" value="1"/>
</dbReference>
<accession>A0ABS2CBZ5</accession>
<organism evidence="2 3">
    <name type="scientific">Deefgea chitinilytica</name>
    <dbReference type="NCBI Taxonomy" id="570276"/>
    <lineage>
        <taxon>Bacteria</taxon>
        <taxon>Pseudomonadati</taxon>
        <taxon>Pseudomonadota</taxon>
        <taxon>Betaproteobacteria</taxon>
        <taxon>Neisseriales</taxon>
        <taxon>Chitinibacteraceae</taxon>
        <taxon>Deefgea</taxon>
    </lineage>
</organism>